<sequence>MSAITEARTALDVVDWRRRVYALYGEVRATTDAEAAHDVWRRGRDHLMAEHPASPLLPPDREAFAGLPVALYDPAWRFEVPLLPAEPERFTFTTGTDGDVEFARVARVDIPHVGSLDVWRLTSYGGGLFIPLRDALAGTPGGTYGGGRYLIDTIKGADLGASITADAASIVLDFNFAYNPSCAYDPAWACPLAPPGNVLTVPVPVGELYG</sequence>
<proteinExistence type="predicted"/>
<gene>
    <name evidence="1" type="ORF">P0Y48_08590</name>
</gene>
<dbReference type="InterPro" id="IPR012467">
    <property type="entry name" value="DUF1684"/>
</dbReference>
<accession>A0AAJ5VYC6</accession>
<dbReference type="Proteomes" id="UP001213972">
    <property type="component" value="Chromosome"/>
</dbReference>
<dbReference type="EMBL" id="CP119321">
    <property type="protein sequence ID" value="WEK12534.1"/>
    <property type="molecule type" value="Genomic_DNA"/>
</dbReference>
<dbReference type="PANTHER" id="PTHR41913">
    <property type="entry name" value="DUF1684 DOMAIN-CONTAINING PROTEIN"/>
    <property type="match status" value="1"/>
</dbReference>
<reference evidence="1" key="1">
    <citation type="submission" date="2023-03" db="EMBL/GenBank/DDBJ databases">
        <title>Andean soil-derived lignocellulolytic bacterial consortium as a source of novel taxa and putative plastic-active enzymes.</title>
        <authorList>
            <person name="Diaz-Garcia L."/>
            <person name="Chuvochina M."/>
            <person name="Feuerriegel G."/>
            <person name="Bunk B."/>
            <person name="Sproer C."/>
            <person name="Streit W.R."/>
            <person name="Rodriguez L.M."/>
            <person name="Overmann J."/>
            <person name="Jimenez D.J."/>
        </authorList>
    </citation>
    <scope>NUCLEOTIDE SEQUENCE</scope>
    <source>
        <strain evidence="1">MAG 4610</strain>
    </source>
</reference>
<name>A0AAJ5VYC6_9MICO</name>
<organism evidence="1 2">
    <name type="scientific">Candidatus Microbacterium phytovorans</name>
    <dbReference type="NCBI Taxonomy" id="3121374"/>
    <lineage>
        <taxon>Bacteria</taxon>
        <taxon>Bacillati</taxon>
        <taxon>Actinomycetota</taxon>
        <taxon>Actinomycetes</taxon>
        <taxon>Micrococcales</taxon>
        <taxon>Microbacteriaceae</taxon>
        <taxon>Microbacterium</taxon>
    </lineage>
</organism>
<evidence type="ECO:0000313" key="2">
    <source>
        <dbReference type="Proteomes" id="UP001213972"/>
    </source>
</evidence>
<evidence type="ECO:0000313" key="1">
    <source>
        <dbReference type="EMBL" id="WEK12534.1"/>
    </source>
</evidence>
<protein>
    <submittedName>
        <fullName evidence="1">DUF1684 domain-containing protein</fullName>
    </submittedName>
</protein>
<dbReference type="Pfam" id="PF07920">
    <property type="entry name" value="DUF1684"/>
    <property type="match status" value="1"/>
</dbReference>
<dbReference type="PANTHER" id="PTHR41913:SF1">
    <property type="entry name" value="DUF1684 DOMAIN-CONTAINING PROTEIN"/>
    <property type="match status" value="1"/>
</dbReference>
<dbReference type="AlphaFoldDB" id="A0AAJ5VYC6"/>